<dbReference type="RefSeq" id="WP_109533037.1">
    <property type="nucleotide sequence ID" value="NZ_QEYD01000005.1"/>
</dbReference>
<dbReference type="OrthoDB" id="9806380at2"/>
<gene>
    <name evidence="2" type="ORF">C4N9_09215</name>
</gene>
<dbReference type="AlphaFoldDB" id="A0A2U2CAQ5"/>
<organism evidence="2 3">
    <name type="scientific">Pararhodobacter marinus</name>
    <dbReference type="NCBI Taxonomy" id="2184063"/>
    <lineage>
        <taxon>Bacteria</taxon>
        <taxon>Pseudomonadati</taxon>
        <taxon>Pseudomonadota</taxon>
        <taxon>Alphaproteobacteria</taxon>
        <taxon>Rhodobacterales</taxon>
        <taxon>Paracoccaceae</taxon>
        <taxon>Pararhodobacter</taxon>
    </lineage>
</organism>
<dbReference type="PANTHER" id="PTHR41521">
    <property type="match status" value="1"/>
</dbReference>
<dbReference type="Gene3D" id="3.30.70.100">
    <property type="match status" value="1"/>
</dbReference>
<comment type="caution">
    <text evidence="2">The sequence shown here is derived from an EMBL/GenBank/DDBJ whole genome shotgun (WGS) entry which is preliminary data.</text>
</comment>
<reference evidence="2 3" key="1">
    <citation type="submission" date="2018-05" db="EMBL/GenBank/DDBJ databases">
        <title>Pararhodobacter marina sp. nov., isolated from deep-sea water of the Indian Ocean.</title>
        <authorList>
            <person name="Lai Q.Sr."/>
            <person name="Liu X."/>
            <person name="Shao Z."/>
        </authorList>
    </citation>
    <scope>NUCLEOTIDE SEQUENCE [LARGE SCALE GENOMIC DNA]</scope>
    <source>
        <strain evidence="2 3">CIC4N-9</strain>
    </source>
</reference>
<dbReference type="SUPFAM" id="SSF54909">
    <property type="entry name" value="Dimeric alpha+beta barrel"/>
    <property type="match status" value="1"/>
</dbReference>
<protein>
    <submittedName>
        <fullName evidence="2">DUF1330 domain-containing protein</fullName>
    </submittedName>
</protein>
<dbReference type="Proteomes" id="UP000244940">
    <property type="component" value="Unassembled WGS sequence"/>
</dbReference>
<dbReference type="GeneID" id="94365067"/>
<dbReference type="EMBL" id="QEYD01000005">
    <property type="protein sequence ID" value="PWE28988.1"/>
    <property type="molecule type" value="Genomic_DNA"/>
</dbReference>
<evidence type="ECO:0000313" key="3">
    <source>
        <dbReference type="Proteomes" id="UP000244940"/>
    </source>
</evidence>
<feature type="domain" description="DUF1330" evidence="1">
    <location>
        <begin position="3"/>
        <end position="93"/>
    </location>
</feature>
<sequence length="100" mass="10750">MPKALWIAHVEVTDPDAYARYAEGAGPAIAEHGGKFIARAARYVTLEGTDRARHVVAVFPSLEAAETCYRSPAYQAALDHARGASVRDLVVVELVDDATL</sequence>
<accession>A0A2U2CAQ5</accession>
<dbReference type="PANTHER" id="PTHR41521:SF4">
    <property type="entry name" value="BLR0684 PROTEIN"/>
    <property type="match status" value="1"/>
</dbReference>
<name>A0A2U2CAQ5_9RHOB</name>
<keyword evidence="3" id="KW-1185">Reference proteome</keyword>
<evidence type="ECO:0000259" key="1">
    <source>
        <dbReference type="Pfam" id="PF07045"/>
    </source>
</evidence>
<dbReference type="Pfam" id="PF07045">
    <property type="entry name" value="DUF1330"/>
    <property type="match status" value="1"/>
</dbReference>
<dbReference type="InterPro" id="IPR011008">
    <property type="entry name" value="Dimeric_a/b-barrel"/>
</dbReference>
<proteinExistence type="predicted"/>
<evidence type="ECO:0000313" key="2">
    <source>
        <dbReference type="EMBL" id="PWE28988.1"/>
    </source>
</evidence>
<dbReference type="InterPro" id="IPR010753">
    <property type="entry name" value="DUF1330"/>
</dbReference>